<protein>
    <submittedName>
        <fullName evidence="1">Uncharacterized protein</fullName>
    </submittedName>
</protein>
<evidence type="ECO:0000313" key="1">
    <source>
        <dbReference type="EMBL" id="HGZ60622.1"/>
    </source>
</evidence>
<organism evidence="1">
    <name type="scientific">Fervidicoccus fontis</name>
    <dbReference type="NCBI Taxonomy" id="683846"/>
    <lineage>
        <taxon>Archaea</taxon>
        <taxon>Thermoproteota</taxon>
        <taxon>Thermoprotei</taxon>
        <taxon>Fervidicoccales</taxon>
        <taxon>Fervidicoccaceae</taxon>
        <taxon>Fervidicoccus</taxon>
    </lineage>
</organism>
<dbReference type="EMBL" id="DTLS01000156">
    <property type="protein sequence ID" value="HGZ60622.1"/>
    <property type="molecule type" value="Genomic_DNA"/>
</dbReference>
<proteinExistence type="predicted"/>
<reference evidence="1" key="1">
    <citation type="journal article" date="2020" name="mSystems">
        <title>Genome- and Community-Level Interaction Insights into Carbon Utilization and Element Cycling Functions of Hydrothermarchaeota in Hydrothermal Sediment.</title>
        <authorList>
            <person name="Zhou Z."/>
            <person name="Liu Y."/>
            <person name="Xu W."/>
            <person name="Pan J."/>
            <person name="Luo Z.H."/>
            <person name="Li M."/>
        </authorList>
    </citation>
    <scope>NUCLEOTIDE SEQUENCE [LARGE SCALE GENOMIC DNA]</scope>
    <source>
        <strain evidence="1">SpSt-885</strain>
    </source>
</reference>
<comment type="caution">
    <text evidence="1">The sequence shown here is derived from an EMBL/GenBank/DDBJ whole genome shotgun (WGS) entry which is preliminary data.</text>
</comment>
<gene>
    <name evidence="1" type="ORF">ENW83_05425</name>
</gene>
<dbReference type="AlphaFoldDB" id="A0A7J3SMW7"/>
<accession>A0A7J3SMW7</accession>
<sequence>MGVRSGAKEEKVEFIGGYKLTFVSSGGEVIGVLIEGPKFPRPLYIPKDPCTRLSVKLPENIRKFLIKEGFKL</sequence>
<name>A0A7J3SMW7_9CREN</name>